<evidence type="ECO:0000256" key="1">
    <source>
        <dbReference type="ARBA" id="ARBA00005272"/>
    </source>
</evidence>
<keyword evidence="5" id="KW-0809">Transit peptide</keyword>
<evidence type="ECO:0000256" key="4">
    <source>
        <dbReference type="ARBA" id="ARBA00022827"/>
    </source>
</evidence>
<organism evidence="12 13">
    <name type="scientific">Flavobacterium restrictum</name>
    <dbReference type="NCBI Taxonomy" id="2594428"/>
    <lineage>
        <taxon>Bacteria</taxon>
        <taxon>Pseudomonadati</taxon>
        <taxon>Bacteroidota</taxon>
        <taxon>Flavobacteriia</taxon>
        <taxon>Flavobacteriales</taxon>
        <taxon>Flavobacteriaceae</taxon>
        <taxon>Flavobacterium</taxon>
    </lineage>
</organism>
<dbReference type="AlphaFoldDB" id="A0A553EDQ1"/>
<keyword evidence="4" id="KW-0274">FAD</keyword>
<evidence type="ECO:0000256" key="3">
    <source>
        <dbReference type="ARBA" id="ARBA00022630"/>
    </source>
</evidence>
<evidence type="ECO:0000256" key="9">
    <source>
        <dbReference type="SAM" id="Phobius"/>
    </source>
</evidence>
<evidence type="ECO:0000256" key="7">
    <source>
        <dbReference type="ARBA" id="ARBA00023027"/>
    </source>
</evidence>
<dbReference type="Pfam" id="PF07992">
    <property type="entry name" value="Pyr_redox_2"/>
    <property type="match status" value="1"/>
</dbReference>
<keyword evidence="9" id="KW-0472">Membrane</keyword>
<dbReference type="PRINTS" id="PR00368">
    <property type="entry name" value="FADPNR"/>
</dbReference>
<keyword evidence="9" id="KW-0812">Transmembrane</keyword>
<dbReference type="InterPro" id="IPR045024">
    <property type="entry name" value="NDH-2"/>
</dbReference>
<keyword evidence="3" id="KW-0285">Flavoprotein</keyword>
<dbReference type="InterPro" id="IPR036188">
    <property type="entry name" value="FAD/NAD-bd_sf"/>
</dbReference>
<dbReference type="InterPro" id="IPR054585">
    <property type="entry name" value="NDH2-like_C"/>
</dbReference>
<keyword evidence="7" id="KW-0520">NAD</keyword>
<dbReference type="Proteomes" id="UP000316371">
    <property type="component" value="Unassembled WGS sequence"/>
</dbReference>
<dbReference type="InterPro" id="IPR023753">
    <property type="entry name" value="FAD/NAD-binding_dom"/>
</dbReference>
<feature type="domain" description="FAD/NAD(P)-binding" evidence="10">
    <location>
        <begin position="2"/>
        <end position="322"/>
    </location>
</feature>
<feature type="domain" description="External alternative NADH-ubiquinone oxidoreductase-like C-terminal" evidence="11">
    <location>
        <begin position="346"/>
        <end position="403"/>
    </location>
</feature>
<dbReference type="Pfam" id="PF22366">
    <property type="entry name" value="NDH2_C"/>
    <property type="match status" value="1"/>
</dbReference>
<evidence type="ECO:0000256" key="5">
    <source>
        <dbReference type="ARBA" id="ARBA00022946"/>
    </source>
</evidence>
<comment type="catalytic activity">
    <reaction evidence="8">
        <text>a quinone + NADH + H(+) = a quinol + NAD(+)</text>
        <dbReference type="Rhea" id="RHEA:46160"/>
        <dbReference type="ChEBI" id="CHEBI:15378"/>
        <dbReference type="ChEBI" id="CHEBI:24646"/>
        <dbReference type="ChEBI" id="CHEBI:57540"/>
        <dbReference type="ChEBI" id="CHEBI:57945"/>
        <dbReference type="ChEBI" id="CHEBI:132124"/>
        <dbReference type="EC" id="1.6.5.9"/>
    </reaction>
</comment>
<dbReference type="OrthoDB" id="9781621at2"/>
<keyword evidence="9" id="KW-1133">Transmembrane helix</keyword>
<dbReference type="PRINTS" id="PR00411">
    <property type="entry name" value="PNDRDTASEI"/>
</dbReference>
<keyword evidence="13" id="KW-1185">Reference proteome</keyword>
<dbReference type="Gene3D" id="3.50.50.100">
    <property type="match status" value="1"/>
</dbReference>
<keyword evidence="6" id="KW-0560">Oxidoreductase</keyword>
<dbReference type="EC" id="1.6.5.9" evidence="2"/>
<sequence length="426" mass="47779">MEIVIIGGGFAGLNLAKELLNKEGIHVTLVDKNNYNFFPPLIYQVATAFLEPSSISYPFRKFFAGKKNLQFRLGELLQVLPLENKIILSNDELKYDQLVFATGAETSYFGMENVKKNAIPMKTLNDAIEMRNTILKNLEKAAICKDIRKRRELLTIVVVGGGPTGVELSGMFAEMRKSILLKEYPELDTTASNIYLVDGGDALLAPMSVASQTDTLEALTNLGVVIKLNSRVNDYVDDTVFFTNGETIRTKNLIWAAGVSARTFDGIPLESYGRGKRMATDAFNKVNGMTNIYAIGDTCIQLTDTNFPEGHPQVAQVAIQQGLNLAANFKAMQHNKPLHPFEYNDKGSMAIIGKNKAVVDLPKPKMHFKGFFAWIIWLFVHLISLITYRNRINTFYHWTTAYFAKDQSLRMIIRPEKRVKGEQTIC</sequence>
<evidence type="ECO:0000259" key="10">
    <source>
        <dbReference type="Pfam" id="PF07992"/>
    </source>
</evidence>
<evidence type="ECO:0000256" key="6">
    <source>
        <dbReference type="ARBA" id="ARBA00023002"/>
    </source>
</evidence>
<dbReference type="GO" id="GO:0050136">
    <property type="term" value="F:NADH dehydrogenase (quinone) (non-electrogenic) activity"/>
    <property type="evidence" value="ECO:0007669"/>
    <property type="project" value="UniProtKB-EC"/>
</dbReference>
<dbReference type="PANTHER" id="PTHR43706">
    <property type="entry name" value="NADH DEHYDROGENASE"/>
    <property type="match status" value="1"/>
</dbReference>
<dbReference type="PANTHER" id="PTHR43706:SF47">
    <property type="entry name" value="EXTERNAL NADH-UBIQUINONE OXIDOREDUCTASE 1, MITOCHONDRIAL-RELATED"/>
    <property type="match status" value="1"/>
</dbReference>
<name>A0A553EDQ1_9FLAO</name>
<feature type="transmembrane region" description="Helical" evidence="9">
    <location>
        <begin position="371"/>
        <end position="388"/>
    </location>
</feature>
<evidence type="ECO:0000313" key="12">
    <source>
        <dbReference type="EMBL" id="TRX42943.1"/>
    </source>
</evidence>
<dbReference type="EMBL" id="VJZT01000001">
    <property type="protein sequence ID" value="TRX42943.1"/>
    <property type="molecule type" value="Genomic_DNA"/>
</dbReference>
<evidence type="ECO:0000259" key="11">
    <source>
        <dbReference type="Pfam" id="PF22366"/>
    </source>
</evidence>
<proteinExistence type="inferred from homology"/>
<comment type="similarity">
    <text evidence="1">Belongs to the NADH dehydrogenase family.</text>
</comment>
<comment type="caution">
    <text evidence="12">The sequence shown here is derived from an EMBL/GenBank/DDBJ whole genome shotgun (WGS) entry which is preliminary data.</text>
</comment>
<gene>
    <name evidence="12" type="ORF">FNW21_01010</name>
</gene>
<evidence type="ECO:0000256" key="8">
    <source>
        <dbReference type="ARBA" id="ARBA00047599"/>
    </source>
</evidence>
<reference evidence="12 13" key="1">
    <citation type="submission" date="2019-07" db="EMBL/GenBank/DDBJ databases">
        <title>Novel species of Flavobacterium.</title>
        <authorList>
            <person name="Liu Q."/>
            <person name="Xin Y.-H."/>
        </authorList>
    </citation>
    <scope>NUCLEOTIDE SEQUENCE [LARGE SCALE GENOMIC DNA]</scope>
    <source>
        <strain evidence="12 13">LB1R34</strain>
    </source>
</reference>
<evidence type="ECO:0000256" key="2">
    <source>
        <dbReference type="ARBA" id="ARBA00012637"/>
    </source>
</evidence>
<accession>A0A553EDQ1</accession>
<evidence type="ECO:0000313" key="13">
    <source>
        <dbReference type="Proteomes" id="UP000316371"/>
    </source>
</evidence>
<dbReference type="RefSeq" id="WP_144254867.1">
    <property type="nucleotide sequence ID" value="NZ_VJZT01000001.1"/>
</dbReference>
<dbReference type="SUPFAM" id="SSF51905">
    <property type="entry name" value="FAD/NAD(P)-binding domain"/>
    <property type="match status" value="2"/>
</dbReference>
<protein>
    <recommendedName>
        <fullName evidence="2">NADH:ubiquinone reductase (non-electrogenic)</fullName>
        <ecNumber evidence="2">1.6.5.9</ecNumber>
    </recommendedName>
</protein>